<protein>
    <recommendedName>
        <fullName evidence="9">Ribosomal protein S19</fullName>
    </recommendedName>
</protein>
<dbReference type="AlphaFoldDB" id="A0A4U0XZF8"/>
<dbReference type="Proteomes" id="UP000309340">
    <property type="component" value="Unassembled WGS sequence"/>
</dbReference>
<feature type="region of interest" description="Disordered" evidence="6">
    <location>
        <begin position="945"/>
        <end position="998"/>
    </location>
</feature>
<comment type="similarity">
    <text evidence="1 4">Belongs to the universal ribosomal protein uS19 family.</text>
</comment>
<feature type="region of interest" description="Disordered" evidence="6">
    <location>
        <begin position="630"/>
        <end position="654"/>
    </location>
</feature>
<proteinExistence type="inferred from homology"/>
<evidence type="ECO:0000256" key="3">
    <source>
        <dbReference type="ARBA" id="ARBA00023274"/>
    </source>
</evidence>
<feature type="compositionally biased region" description="Basic and acidic residues" evidence="6">
    <location>
        <begin position="699"/>
        <end position="712"/>
    </location>
</feature>
<comment type="caution">
    <text evidence="7">The sequence shown here is derived from an EMBL/GenBank/DDBJ whole genome shotgun (WGS) entry which is preliminary data.</text>
</comment>
<dbReference type="InterPro" id="IPR023575">
    <property type="entry name" value="Ribosomal_uS19_SF"/>
</dbReference>
<gene>
    <name evidence="7" type="ORF">B0A55_01403</name>
</gene>
<evidence type="ECO:0000313" key="7">
    <source>
        <dbReference type="EMBL" id="TKA82377.1"/>
    </source>
</evidence>
<feature type="region of interest" description="Disordered" evidence="6">
    <location>
        <begin position="878"/>
        <end position="906"/>
    </location>
</feature>
<dbReference type="OrthoDB" id="30417at2759"/>
<evidence type="ECO:0000256" key="1">
    <source>
        <dbReference type="ARBA" id="ARBA00007345"/>
    </source>
</evidence>
<evidence type="ECO:0000256" key="4">
    <source>
        <dbReference type="RuleBase" id="RU003485"/>
    </source>
</evidence>
<dbReference type="GO" id="GO:0000028">
    <property type="term" value="P:ribosomal small subunit assembly"/>
    <property type="evidence" value="ECO:0007669"/>
    <property type="project" value="TreeGrafter"/>
</dbReference>
<reference evidence="7 8" key="1">
    <citation type="submission" date="2017-03" db="EMBL/GenBank/DDBJ databases">
        <title>Genomes of endolithic fungi from Antarctica.</title>
        <authorList>
            <person name="Coleine C."/>
            <person name="Masonjones S."/>
            <person name="Stajich J.E."/>
        </authorList>
    </citation>
    <scope>NUCLEOTIDE SEQUENCE [LARGE SCALE GENOMIC DNA]</scope>
    <source>
        <strain evidence="7 8">CCFEE 5184</strain>
    </source>
</reference>
<dbReference type="EMBL" id="NAJQ01000035">
    <property type="protein sequence ID" value="TKA82377.1"/>
    <property type="molecule type" value="Genomic_DNA"/>
</dbReference>
<feature type="compositionally biased region" description="Polar residues" evidence="6">
    <location>
        <begin position="638"/>
        <end position="649"/>
    </location>
</feature>
<feature type="region of interest" description="Disordered" evidence="6">
    <location>
        <begin position="803"/>
        <end position="833"/>
    </location>
</feature>
<dbReference type="STRING" id="329884.A0A4U0XZF8"/>
<dbReference type="InterPro" id="IPR002222">
    <property type="entry name" value="Ribosomal_uS19"/>
</dbReference>
<evidence type="ECO:0000256" key="2">
    <source>
        <dbReference type="ARBA" id="ARBA00022980"/>
    </source>
</evidence>
<sequence length="1019" mass="110046">MKPTTALLARSVWKGPHIVPLPIVRPKPGERVPPIKTQARSATILPNFVGLIFQVHNGKRYNDVRITEDMVGHKLGEFSATRKRFNYKLTKNNVALGNLKFFRRYTVKPILETRSDTAAVGTGLAGPQLDLVSISALGRAFGQVILLNGKPEAAVLAQTTNTATTKNAFAIAQTAITMVLKPTRRVYSAEELHRLRGTTSQPKLSEAIEEHDGDDAELHVLRGSKSFAARSWRSRKSASTSLHVPSNKENRSTNASDNDRPAAPPMTKAVPVLGEIAGNNQIIRPNGALKLRPSPTHSLRRKKIESLVQAHGSPDHVRVTAGGRIVPSEQSPLCHPRYGYSAIKSNGGLIKFAPNHPLGKAQWTQATQNGFVAQDINGRLCQIVDGTIMPLHETDEGLRLYIPAPNLNITQGPSSVGGRPPTGPARLGNHAPLPSRVLSEPPIASQINALEIEYVKLEHELKDVDKTEVLHGRTMGKGPRDALISKRRELIVNLDKIRRALKSLREHAPPVAPTSPRALMYNTQQSPPRNRLPAFLQQRQHNQQMMPPAPPVFGPFFDAAQPAPYAGPYGFGATPSPDSAFGMQPWALPPAAMFTPPSTFDGSISMTSLPHQVAPYASAVELPAPSQLARQAPAISAPTESRLPQNDGSRSFADMPRVVSPHHAHALSIKAPEHKAAAKSTLNPMSPVYKPGASLLQTEQDKPTPKSIKDRAPTPLSPLRQLKSSASSLKRGNMDGPTDSPTTMKHNLHSSSVSSFQTADFFPHNTRDFSTRKYANSPQRTAGAKGNVSPATPARDIILTHAHPTPIAPPATPVEGVPDRSAHNLSPKNKWLSPSIQDQEKAILVTKPAEPPQASTDAAGKSREWLAGYYAALAAQQSQSQIQKPPVNRSAASRLPSPCRSAVSSLGSRPGRIFSGLFAQIEAAQQSSLNASLCTDNIVAAATTASTSPTTHDRTYGNDSKHSASGDHRGDGDDDANKPNKASPARAKFERIAESVGIKVDNLSPTKRRWRDVWRGSRN</sequence>
<accession>A0A4U0XZF8</accession>
<dbReference type="GO" id="GO:0003735">
    <property type="term" value="F:structural constituent of ribosome"/>
    <property type="evidence" value="ECO:0007669"/>
    <property type="project" value="InterPro"/>
</dbReference>
<keyword evidence="2 4" id="KW-0689">Ribosomal protein</keyword>
<feature type="compositionally biased region" description="Low complexity" evidence="6">
    <location>
        <begin position="232"/>
        <end position="241"/>
    </location>
</feature>
<keyword evidence="8" id="KW-1185">Reference proteome</keyword>
<keyword evidence="3 4" id="KW-0687">Ribonucleoprotein</keyword>
<organism evidence="7 8">
    <name type="scientific">Friedmanniomyces simplex</name>
    <dbReference type="NCBI Taxonomy" id="329884"/>
    <lineage>
        <taxon>Eukaryota</taxon>
        <taxon>Fungi</taxon>
        <taxon>Dikarya</taxon>
        <taxon>Ascomycota</taxon>
        <taxon>Pezizomycotina</taxon>
        <taxon>Dothideomycetes</taxon>
        <taxon>Dothideomycetidae</taxon>
        <taxon>Mycosphaerellales</taxon>
        <taxon>Teratosphaeriaceae</taxon>
        <taxon>Friedmanniomyces</taxon>
    </lineage>
</organism>
<dbReference type="HAMAP" id="MF_00531">
    <property type="entry name" value="Ribosomal_uS19"/>
    <property type="match status" value="1"/>
</dbReference>
<feature type="region of interest" description="Disordered" evidence="6">
    <location>
        <begin position="232"/>
        <end position="266"/>
    </location>
</feature>
<feature type="coiled-coil region" evidence="5">
    <location>
        <begin position="447"/>
        <end position="507"/>
    </location>
</feature>
<evidence type="ECO:0000313" key="8">
    <source>
        <dbReference type="Proteomes" id="UP000309340"/>
    </source>
</evidence>
<name>A0A4U0XZF8_9PEZI</name>
<evidence type="ECO:0000256" key="6">
    <source>
        <dbReference type="SAM" id="MobiDB-lite"/>
    </source>
</evidence>
<dbReference type="GO" id="GO:0005763">
    <property type="term" value="C:mitochondrial small ribosomal subunit"/>
    <property type="evidence" value="ECO:0007669"/>
    <property type="project" value="TreeGrafter"/>
</dbReference>
<dbReference type="Pfam" id="PF00203">
    <property type="entry name" value="Ribosomal_S19"/>
    <property type="match status" value="1"/>
</dbReference>
<dbReference type="GO" id="GO:0006412">
    <property type="term" value="P:translation"/>
    <property type="evidence" value="ECO:0007669"/>
    <property type="project" value="InterPro"/>
</dbReference>
<keyword evidence="5" id="KW-0175">Coiled coil</keyword>
<dbReference type="GO" id="GO:0003723">
    <property type="term" value="F:RNA binding"/>
    <property type="evidence" value="ECO:0007669"/>
    <property type="project" value="InterPro"/>
</dbReference>
<feature type="region of interest" description="Disordered" evidence="6">
    <location>
        <begin position="672"/>
        <end position="691"/>
    </location>
</feature>
<dbReference type="SUPFAM" id="SSF54570">
    <property type="entry name" value="Ribosomal protein S19"/>
    <property type="match status" value="1"/>
</dbReference>
<feature type="compositionally biased region" description="Polar residues" evidence="6">
    <location>
        <begin position="823"/>
        <end position="833"/>
    </location>
</feature>
<dbReference type="PROSITE" id="PS00323">
    <property type="entry name" value="RIBOSOMAL_S19"/>
    <property type="match status" value="1"/>
</dbReference>
<dbReference type="PANTHER" id="PTHR11880">
    <property type="entry name" value="RIBOSOMAL PROTEIN S19P FAMILY MEMBER"/>
    <property type="match status" value="1"/>
</dbReference>
<dbReference type="Gene3D" id="3.30.860.10">
    <property type="entry name" value="30s Ribosomal Protein S19, Chain A"/>
    <property type="match status" value="1"/>
</dbReference>
<evidence type="ECO:0000256" key="5">
    <source>
        <dbReference type="SAM" id="Coils"/>
    </source>
</evidence>
<feature type="region of interest" description="Disordered" evidence="6">
    <location>
        <begin position="767"/>
        <end position="791"/>
    </location>
</feature>
<dbReference type="PRINTS" id="PR00975">
    <property type="entry name" value="RIBOSOMALS19"/>
</dbReference>
<dbReference type="InterPro" id="IPR020934">
    <property type="entry name" value="Ribosomal_uS19_CS"/>
</dbReference>
<dbReference type="PANTHER" id="PTHR11880:SF8">
    <property type="entry name" value="SMALL RIBOSOMAL SUBUNIT PROTEIN US19M"/>
    <property type="match status" value="1"/>
</dbReference>
<feature type="region of interest" description="Disordered" evidence="6">
    <location>
        <begin position="698"/>
        <end position="751"/>
    </location>
</feature>
<feature type="compositionally biased region" description="Polar residues" evidence="6">
    <location>
        <begin position="739"/>
        <end position="751"/>
    </location>
</feature>
<evidence type="ECO:0008006" key="9">
    <source>
        <dbReference type="Google" id="ProtNLM"/>
    </source>
</evidence>
<feature type="compositionally biased region" description="Basic and acidic residues" evidence="6">
    <location>
        <begin position="951"/>
        <end position="978"/>
    </location>
</feature>